<sequence>GGQIRSKIIERENETRRSDGAEIKHRWIPLGSPGLGGVEVKNEKPGPIKNVWDGTARNICLFNETRLNKTCSAGVGTWHLTNHERGRRPCRTISMQVTKCSTNCLAHNANDSPTKFKYIFSCGLFDCVEESIGSFMYIQTVMFTPPIYPNKSCEFLIGNFLCSRSRLLASSGHHEACKGEVSN</sequence>
<dbReference type="EMBL" id="JAGKQM010000015">
    <property type="protein sequence ID" value="KAH0879262.1"/>
    <property type="molecule type" value="Genomic_DNA"/>
</dbReference>
<name>A0ABQ7ZGR8_BRANA</name>
<evidence type="ECO:0000313" key="1">
    <source>
        <dbReference type="EMBL" id="KAH0879262.1"/>
    </source>
</evidence>
<proteinExistence type="predicted"/>
<accession>A0ABQ7ZGR8</accession>
<organism evidence="1 2">
    <name type="scientific">Brassica napus</name>
    <name type="common">Rape</name>
    <dbReference type="NCBI Taxonomy" id="3708"/>
    <lineage>
        <taxon>Eukaryota</taxon>
        <taxon>Viridiplantae</taxon>
        <taxon>Streptophyta</taxon>
        <taxon>Embryophyta</taxon>
        <taxon>Tracheophyta</taxon>
        <taxon>Spermatophyta</taxon>
        <taxon>Magnoliopsida</taxon>
        <taxon>eudicotyledons</taxon>
        <taxon>Gunneridae</taxon>
        <taxon>Pentapetalae</taxon>
        <taxon>rosids</taxon>
        <taxon>malvids</taxon>
        <taxon>Brassicales</taxon>
        <taxon>Brassicaceae</taxon>
        <taxon>Brassiceae</taxon>
        <taxon>Brassica</taxon>
    </lineage>
</organism>
<gene>
    <name evidence="1" type="ORF">HID58_066656</name>
</gene>
<keyword evidence="2" id="KW-1185">Reference proteome</keyword>
<feature type="non-terminal residue" evidence="1">
    <location>
        <position position="1"/>
    </location>
</feature>
<reference evidence="1 2" key="1">
    <citation type="submission" date="2021-05" db="EMBL/GenBank/DDBJ databases">
        <title>Genome Assembly of Synthetic Allotetraploid Brassica napus Reveals Homoeologous Exchanges between Subgenomes.</title>
        <authorList>
            <person name="Davis J.T."/>
        </authorList>
    </citation>
    <scope>NUCLEOTIDE SEQUENCE [LARGE SCALE GENOMIC DNA]</scope>
    <source>
        <strain evidence="2">cv. Da-Ae</strain>
        <tissue evidence="1">Seedling</tissue>
    </source>
</reference>
<dbReference type="Proteomes" id="UP000824890">
    <property type="component" value="Unassembled WGS sequence"/>
</dbReference>
<protein>
    <submittedName>
        <fullName evidence="1">Uncharacterized protein</fullName>
    </submittedName>
</protein>
<evidence type="ECO:0000313" key="2">
    <source>
        <dbReference type="Proteomes" id="UP000824890"/>
    </source>
</evidence>
<comment type="caution">
    <text evidence="1">The sequence shown here is derived from an EMBL/GenBank/DDBJ whole genome shotgun (WGS) entry which is preliminary data.</text>
</comment>